<dbReference type="Gene3D" id="3.50.50.60">
    <property type="entry name" value="FAD/NAD(P)-binding domain"/>
    <property type="match status" value="1"/>
</dbReference>
<keyword evidence="3 4" id="KW-0274">FAD</keyword>
<gene>
    <name evidence="7" type="ORF">B0H16DRAFT_868892</name>
</gene>
<feature type="binding site" evidence="3">
    <location>
        <position position="233"/>
    </location>
    <ligand>
        <name>FAD</name>
        <dbReference type="ChEBI" id="CHEBI:57692"/>
    </ligand>
</feature>
<reference evidence="7" key="1">
    <citation type="submission" date="2023-03" db="EMBL/GenBank/DDBJ databases">
        <title>Massive genome expansion in bonnet fungi (Mycena s.s.) driven by repeated elements and novel gene families across ecological guilds.</title>
        <authorList>
            <consortium name="Lawrence Berkeley National Laboratory"/>
            <person name="Harder C.B."/>
            <person name="Miyauchi S."/>
            <person name="Viragh M."/>
            <person name="Kuo A."/>
            <person name="Thoen E."/>
            <person name="Andreopoulos B."/>
            <person name="Lu D."/>
            <person name="Skrede I."/>
            <person name="Drula E."/>
            <person name="Henrissat B."/>
            <person name="Morin E."/>
            <person name="Kohler A."/>
            <person name="Barry K."/>
            <person name="LaButti K."/>
            <person name="Morin E."/>
            <person name="Salamov A."/>
            <person name="Lipzen A."/>
            <person name="Mereny Z."/>
            <person name="Hegedus B."/>
            <person name="Baldrian P."/>
            <person name="Stursova M."/>
            <person name="Weitz H."/>
            <person name="Taylor A."/>
            <person name="Grigoriev I.V."/>
            <person name="Nagy L.G."/>
            <person name="Martin F."/>
            <person name="Kauserud H."/>
        </authorList>
    </citation>
    <scope>NUCLEOTIDE SEQUENCE</scope>
    <source>
        <strain evidence="7">CBHHK182m</strain>
    </source>
</reference>
<evidence type="ECO:0000313" key="8">
    <source>
        <dbReference type="Proteomes" id="UP001215598"/>
    </source>
</evidence>
<evidence type="ECO:0000313" key="7">
    <source>
        <dbReference type="EMBL" id="KAJ7749656.1"/>
    </source>
</evidence>
<dbReference type="GO" id="GO:0050660">
    <property type="term" value="F:flavin adenine dinucleotide binding"/>
    <property type="evidence" value="ECO:0007669"/>
    <property type="project" value="InterPro"/>
</dbReference>
<accession>A0AAD7N854</accession>
<dbReference type="Pfam" id="PF00732">
    <property type="entry name" value="GMC_oxred_N"/>
    <property type="match status" value="1"/>
</dbReference>
<proteinExistence type="inferred from homology"/>
<feature type="domain" description="Glucose-methanol-choline oxidoreductase N-terminal" evidence="5">
    <location>
        <begin position="90"/>
        <end position="113"/>
    </location>
</feature>
<dbReference type="PANTHER" id="PTHR11552:SF78">
    <property type="entry name" value="GLUCOSE-METHANOL-CHOLINE OXIDOREDUCTASE N-TERMINAL DOMAIN-CONTAINING PROTEIN"/>
    <property type="match status" value="1"/>
</dbReference>
<sequence length="592" mass="63812">MDPPTAEYDIIFAGGGTTACVTAGRLASADPSLRILIVENGSSSKDSPLHVQPARWAANAFAAAQSTTFSFHPSNPSAKLNGRAPPALNANCVGGGGSVNAMIYNRAPPSDYDDWMRLGNPGWGAADLLPLAKKLETYQAGVGDSTHGSSGPIKVSHTGHETDIAKAFLSTAAGFPRGRSFTEDLNDFRTCNVYGKVPQYIDAETGRRSDTAHHYVYNQAHNQNLCILTNARVSRVIFDDEKRAVGIEYQTGGKSSVMQTARASRLVVVSAGTYCSPAILERSGIGAKEILEKHGIPVVSDLPGVGENYKDHRVAFPFYLGSENVVTLSGWTSEQDEDFQSQWLRGGKGLIATNGVEAAIKLRPNEKDLEQLTSSFTSRWETFYANAADKPITFICTLAGNPLGLPHVYGVAYFTTYPMGTGYVHITSADPFSPLEIEIALLDHDEDLLVLRWSYKWSRELARRMDTYRGELIAGHPKFPEGSQAECKEAKGPVEISAAEIEYSAADNEAIDEYHLANAGMPWHALGTCAMRPREESGVVDPQLNVYGVTGLKVVDLSIAPLNVGANTYHTAILIGEKAAMLIARELGIAAV</sequence>
<dbReference type="Gene3D" id="3.30.560.10">
    <property type="entry name" value="Glucose Oxidase, domain 3"/>
    <property type="match status" value="1"/>
</dbReference>
<feature type="binding site" evidence="3">
    <location>
        <begin position="523"/>
        <end position="524"/>
    </location>
    <ligand>
        <name>FAD</name>
        <dbReference type="ChEBI" id="CHEBI:57692"/>
    </ligand>
</feature>
<dbReference type="EMBL" id="JARKIB010000068">
    <property type="protein sequence ID" value="KAJ7749656.1"/>
    <property type="molecule type" value="Genomic_DNA"/>
</dbReference>
<organism evidence="7 8">
    <name type="scientific">Mycena metata</name>
    <dbReference type="NCBI Taxonomy" id="1033252"/>
    <lineage>
        <taxon>Eukaryota</taxon>
        <taxon>Fungi</taxon>
        <taxon>Dikarya</taxon>
        <taxon>Basidiomycota</taxon>
        <taxon>Agaricomycotina</taxon>
        <taxon>Agaricomycetes</taxon>
        <taxon>Agaricomycetidae</taxon>
        <taxon>Agaricales</taxon>
        <taxon>Marasmiineae</taxon>
        <taxon>Mycenaceae</taxon>
        <taxon>Mycena</taxon>
    </lineage>
</organism>
<dbReference type="GO" id="GO:0016614">
    <property type="term" value="F:oxidoreductase activity, acting on CH-OH group of donors"/>
    <property type="evidence" value="ECO:0007669"/>
    <property type="project" value="InterPro"/>
</dbReference>
<keyword evidence="4" id="KW-0285">Flavoprotein</keyword>
<evidence type="ECO:0000259" key="5">
    <source>
        <dbReference type="PROSITE" id="PS00623"/>
    </source>
</evidence>
<evidence type="ECO:0000256" key="1">
    <source>
        <dbReference type="ARBA" id="ARBA00001974"/>
    </source>
</evidence>
<dbReference type="InterPro" id="IPR000172">
    <property type="entry name" value="GMC_OxRdtase_N"/>
</dbReference>
<evidence type="ECO:0000259" key="6">
    <source>
        <dbReference type="PROSITE" id="PS00624"/>
    </source>
</evidence>
<dbReference type="PANTHER" id="PTHR11552">
    <property type="entry name" value="GLUCOSE-METHANOL-CHOLINE GMC OXIDOREDUCTASE"/>
    <property type="match status" value="1"/>
</dbReference>
<evidence type="ECO:0000256" key="3">
    <source>
        <dbReference type="PIRSR" id="PIRSR000137-2"/>
    </source>
</evidence>
<evidence type="ECO:0000256" key="4">
    <source>
        <dbReference type="RuleBase" id="RU003968"/>
    </source>
</evidence>
<dbReference type="Pfam" id="PF05199">
    <property type="entry name" value="GMC_oxred_C"/>
    <property type="match status" value="1"/>
</dbReference>
<dbReference type="AlphaFoldDB" id="A0AAD7N854"/>
<evidence type="ECO:0000256" key="2">
    <source>
        <dbReference type="ARBA" id="ARBA00010790"/>
    </source>
</evidence>
<protein>
    <submittedName>
        <fullName evidence="7">GMC oxidoreductase-domain-containing protein</fullName>
    </submittedName>
</protein>
<comment type="similarity">
    <text evidence="2 4">Belongs to the GMC oxidoreductase family.</text>
</comment>
<name>A0AAD7N854_9AGAR</name>
<dbReference type="InterPro" id="IPR036188">
    <property type="entry name" value="FAD/NAD-bd_sf"/>
</dbReference>
<dbReference type="SUPFAM" id="SSF54373">
    <property type="entry name" value="FAD-linked reductases, C-terminal domain"/>
    <property type="match status" value="1"/>
</dbReference>
<dbReference type="Proteomes" id="UP001215598">
    <property type="component" value="Unassembled WGS sequence"/>
</dbReference>
<dbReference type="InterPro" id="IPR012132">
    <property type="entry name" value="GMC_OxRdtase"/>
</dbReference>
<keyword evidence="8" id="KW-1185">Reference proteome</keyword>
<dbReference type="PIRSF" id="PIRSF000137">
    <property type="entry name" value="Alcohol_oxidase"/>
    <property type="match status" value="1"/>
</dbReference>
<dbReference type="SUPFAM" id="SSF51905">
    <property type="entry name" value="FAD/NAD(P)-binding domain"/>
    <property type="match status" value="1"/>
</dbReference>
<comment type="cofactor">
    <cofactor evidence="1 3">
        <name>FAD</name>
        <dbReference type="ChEBI" id="CHEBI:57692"/>
    </cofactor>
</comment>
<comment type="caution">
    <text evidence="7">The sequence shown here is derived from an EMBL/GenBank/DDBJ whole genome shotgun (WGS) entry which is preliminary data.</text>
</comment>
<dbReference type="PROSITE" id="PS00623">
    <property type="entry name" value="GMC_OXRED_1"/>
    <property type="match status" value="1"/>
</dbReference>
<dbReference type="PROSITE" id="PS00624">
    <property type="entry name" value="GMC_OXRED_2"/>
    <property type="match status" value="1"/>
</dbReference>
<feature type="domain" description="Glucose-methanol-choline oxidoreductase N-terminal" evidence="6">
    <location>
        <begin position="272"/>
        <end position="286"/>
    </location>
</feature>
<dbReference type="InterPro" id="IPR007867">
    <property type="entry name" value="GMC_OxRtase_C"/>
</dbReference>
<feature type="binding site" evidence="3">
    <location>
        <begin position="17"/>
        <end position="18"/>
    </location>
    <ligand>
        <name>FAD</name>
        <dbReference type="ChEBI" id="CHEBI:57692"/>
    </ligand>
</feature>